<keyword evidence="2" id="KW-1185">Reference proteome</keyword>
<dbReference type="SUPFAM" id="SSF54593">
    <property type="entry name" value="Glyoxalase/Bleomycin resistance protein/Dihydroxybiphenyl dioxygenase"/>
    <property type="match status" value="2"/>
</dbReference>
<dbReference type="Proteomes" id="UP001499967">
    <property type="component" value="Unassembled WGS sequence"/>
</dbReference>
<evidence type="ECO:0000313" key="2">
    <source>
        <dbReference type="Proteomes" id="UP001499967"/>
    </source>
</evidence>
<name>A0ABN1PXP9_9PSEU</name>
<reference evidence="1 2" key="1">
    <citation type="journal article" date="2019" name="Int. J. Syst. Evol. Microbiol.">
        <title>The Global Catalogue of Microorganisms (GCM) 10K type strain sequencing project: providing services to taxonomists for standard genome sequencing and annotation.</title>
        <authorList>
            <consortium name="The Broad Institute Genomics Platform"/>
            <consortium name="The Broad Institute Genome Sequencing Center for Infectious Disease"/>
            <person name="Wu L."/>
            <person name="Ma J."/>
        </authorList>
    </citation>
    <scope>NUCLEOTIDE SEQUENCE [LARGE SCALE GENOMIC DNA]</scope>
    <source>
        <strain evidence="1 2">JCM 11117</strain>
    </source>
</reference>
<protein>
    <recommendedName>
        <fullName evidence="3">VOC domain-containing protein</fullName>
    </recommendedName>
</protein>
<dbReference type="EMBL" id="BAAAHP010000075">
    <property type="protein sequence ID" value="GAA0934890.1"/>
    <property type="molecule type" value="Genomic_DNA"/>
</dbReference>
<evidence type="ECO:0008006" key="3">
    <source>
        <dbReference type="Google" id="ProtNLM"/>
    </source>
</evidence>
<dbReference type="Gene3D" id="3.10.180.10">
    <property type="entry name" value="2,3-Dihydroxybiphenyl 1,2-Dioxygenase, domain 1"/>
    <property type="match status" value="2"/>
</dbReference>
<evidence type="ECO:0000313" key="1">
    <source>
        <dbReference type="EMBL" id="GAA0934890.1"/>
    </source>
</evidence>
<proteinExistence type="predicted"/>
<sequence length="309" mass="33172">MSGANLAQVALCTADLPGTARTFVEVLGFTNAGGKPRWGADAARIQELPTGDDTRAMMWWLVGGPEFVQIELFQHTVPAQRPRRPGWRPSDMGWVRFGVAVADFDHVMERLRAARLPTLTAPAVVDGARRVCFREPGADAVVEVMEAGSPGPALRYATASVADLDTARRCFGEGLGLAETDPDAVHRPEHESLWGLEGAHRVCATFRIGDAFLELVQYTTPAPRPPAADALLSDQGIMNAAFGYRDRSDLVRAHTAVTSMGATTSTDVPSVAGSVYLRLAEGLPFEQLLVPRDLDAVYGFVPQPNPPAA</sequence>
<comment type="caution">
    <text evidence="1">The sequence shown here is derived from an EMBL/GenBank/DDBJ whole genome shotgun (WGS) entry which is preliminary data.</text>
</comment>
<organism evidence="1 2">
    <name type="scientific">Pseudonocardia zijingensis</name>
    <dbReference type="NCBI Taxonomy" id="153376"/>
    <lineage>
        <taxon>Bacteria</taxon>
        <taxon>Bacillati</taxon>
        <taxon>Actinomycetota</taxon>
        <taxon>Actinomycetes</taxon>
        <taxon>Pseudonocardiales</taxon>
        <taxon>Pseudonocardiaceae</taxon>
        <taxon>Pseudonocardia</taxon>
    </lineage>
</organism>
<dbReference type="InterPro" id="IPR029068">
    <property type="entry name" value="Glyas_Bleomycin-R_OHBP_Dase"/>
</dbReference>
<dbReference type="RefSeq" id="WP_343941576.1">
    <property type="nucleotide sequence ID" value="NZ_BAAAHP010000075.1"/>
</dbReference>
<gene>
    <name evidence="1" type="ORF">GCM10009559_25820</name>
</gene>
<accession>A0ABN1PXP9</accession>